<name>A0ACD0P7L9_9BASI</name>
<proteinExistence type="predicted"/>
<evidence type="ECO:0000313" key="1">
    <source>
        <dbReference type="EMBL" id="PWN54034.1"/>
    </source>
</evidence>
<gene>
    <name evidence="1" type="ORF">IE53DRAFT_383420</name>
</gene>
<reference evidence="1 2" key="1">
    <citation type="journal article" date="2018" name="Mol. Biol. Evol.">
        <title>Broad Genomic Sampling Reveals a Smut Pathogenic Ancestry of the Fungal Clade Ustilaginomycotina.</title>
        <authorList>
            <person name="Kijpornyongpan T."/>
            <person name="Mondo S.J."/>
            <person name="Barry K."/>
            <person name="Sandor L."/>
            <person name="Lee J."/>
            <person name="Lipzen A."/>
            <person name="Pangilinan J."/>
            <person name="LaButti K."/>
            <person name="Hainaut M."/>
            <person name="Henrissat B."/>
            <person name="Grigoriev I.V."/>
            <person name="Spatafora J.W."/>
            <person name="Aime M.C."/>
        </authorList>
    </citation>
    <scope>NUCLEOTIDE SEQUENCE [LARGE SCALE GENOMIC DNA]</scope>
    <source>
        <strain evidence="1 2">SA 807</strain>
    </source>
</reference>
<protein>
    <submittedName>
        <fullName evidence="1">Uncharacterized protein</fullName>
    </submittedName>
</protein>
<dbReference type="Proteomes" id="UP000245626">
    <property type="component" value="Unassembled WGS sequence"/>
</dbReference>
<keyword evidence="2" id="KW-1185">Reference proteome</keyword>
<sequence length="60" mass="6725">MPAGNGVDLWQPTHPYCVKKRRTPIACGPERRMSGHAFLLALKRALGPNPYHPRSLSILF</sequence>
<accession>A0ACD0P7L9</accession>
<evidence type="ECO:0000313" key="2">
    <source>
        <dbReference type="Proteomes" id="UP000245626"/>
    </source>
</evidence>
<organism evidence="1 2">
    <name type="scientific">Violaceomyces palustris</name>
    <dbReference type="NCBI Taxonomy" id="1673888"/>
    <lineage>
        <taxon>Eukaryota</taxon>
        <taxon>Fungi</taxon>
        <taxon>Dikarya</taxon>
        <taxon>Basidiomycota</taxon>
        <taxon>Ustilaginomycotina</taxon>
        <taxon>Ustilaginomycetes</taxon>
        <taxon>Violaceomycetales</taxon>
        <taxon>Violaceomycetaceae</taxon>
        <taxon>Violaceomyces</taxon>
    </lineage>
</organism>
<dbReference type="EMBL" id="KZ819699">
    <property type="protein sequence ID" value="PWN54034.1"/>
    <property type="molecule type" value="Genomic_DNA"/>
</dbReference>